<name>A0ABS3APK0_9PSED</name>
<sequence>ATLTNPAGTPVTVTLSNGSVITIGAGQTTGTVVVQTPANDVYVNGSTVSTTITGATGGNFENLVPSTTPAVTTITDRIDTVTVTIESAGDVLENAAPTFTIKVDQKLDQDLTVTLSNGQTVTIAAGATEATYALPAQGDDVYKDGETIKLGITGAVVEGKTFENLVIGTEAQVVVGDTTSEVVATLTADKTTVAEGGSVTYTVTLTNAAGLPINNHGELTFTLTDGTQIKVPANGNVGSATIVAPDDILVGGQPTIINKLESVTGADNFEQLTLGQNSLETTVTDEPTGQGDAVNISITGNGPVLENQDASFTIKLDKAQTQPVTVTLSNGQTVVFAAGETEKVHTLAPQGDDVYKDGGTVNLGVAGATSNGTALENVVLGNPASVVITDTLSEVIATLTADKTTVAEGGSVTYTVTLTNAAGLPINNHGELTFTLTDGTQIKVPANGNVGSATIVAPDDILVGGQPTIINKLESVTGADNFEQLTLGQNSLETTVTDEPTGQGDAVNISITGNGPVLENQDASFTIKLDKAQTQPVTVTLSNGQTVVFAAGETQKVHTLAPQGDDVYKDGGTVNLGVAGATSNGTALENVVLGNPASVVITDTISEVIAKLSVDKSTITEGGSVTYTVTLTNAAGLPINNHGALTFTLTDGTTITVPANTSVGSAIVATTNDVFTGGQPSLVNKLDTVTGSEKFEKLTLDQTTLTTTVTDQPTGEGDKVTVTIESLGDVQENAVGKFSVKISQELKQDLTVTLNNGDKVVIKAGTTESPYEIKAQGDDVYKDGETIKVSISDATVDGKTFENLVIGDAAELNVTDTTSEVIAKLSVDKSTITEGGSVTYTVTLTNAAGLPINNHGALTF</sequence>
<dbReference type="SUPFAM" id="SSF141072">
    <property type="entry name" value="CalX-like"/>
    <property type="match status" value="2"/>
</dbReference>
<dbReference type="RefSeq" id="WP_336512448.1">
    <property type="nucleotide sequence ID" value="NZ_JADEVO010000086.1"/>
</dbReference>
<protein>
    <submittedName>
        <fullName evidence="2">Adhesin</fullName>
    </submittedName>
</protein>
<evidence type="ECO:0000313" key="2">
    <source>
        <dbReference type="EMBL" id="MBN3968807.1"/>
    </source>
</evidence>
<proteinExistence type="predicted"/>
<dbReference type="Proteomes" id="UP000772591">
    <property type="component" value="Unassembled WGS sequence"/>
</dbReference>
<dbReference type="InterPro" id="IPR046779">
    <property type="entry name" value="LapA_adhesin_dom"/>
</dbReference>
<comment type="caution">
    <text evidence="2">The sequence shown here is derived from an EMBL/GenBank/DDBJ whole genome shotgun (WGS) entry which is preliminary data.</text>
</comment>
<keyword evidence="3" id="KW-1185">Reference proteome</keyword>
<organism evidence="2 3">
    <name type="scientific">Pseudomonas gregormendelii</name>
    <dbReference type="NCBI Taxonomy" id="1628277"/>
    <lineage>
        <taxon>Bacteria</taxon>
        <taxon>Pseudomonadati</taxon>
        <taxon>Pseudomonadota</taxon>
        <taxon>Gammaproteobacteria</taxon>
        <taxon>Pseudomonadales</taxon>
        <taxon>Pseudomonadaceae</taxon>
        <taxon>Pseudomonas</taxon>
    </lineage>
</organism>
<evidence type="ECO:0000313" key="3">
    <source>
        <dbReference type="Proteomes" id="UP000772591"/>
    </source>
</evidence>
<dbReference type="Pfam" id="PF20579">
    <property type="entry name" value="LapA"/>
    <property type="match status" value="8"/>
</dbReference>
<feature type="domain" description="LapA adhesin" evidence="1">
    <location>
        <begin position="505"/>
        <end position="604"/>
    </location>
</feature>
<feature type="domain" description="LapA adhesin" evidence="1">
    <location>
        <begin position="718"/>
        <end position="817"/>
    </location>
</feature>
<dbReference type="InterPro" id="IPR038081">
    <property type="entry name" value="CalX-like_sf"/>
</dbReference>
<feature type="non-terminal residue" evidence="2">
    <location>
        <position position="860"/>
    </location>
</feature>
<feature type="domain" description="LapA adhesin" evidence="1">
    <location>
        <begin position="615"/>
        <end position="711"/>
    </location>
</feature>
<feature type="domain" description="LapA adhesin" evidence="1">
    <location>
        <begin position="1"/>
        <end position="76"/>
    </location>
</feature>
<gene>
    <name evidence="2" type="ORF">IMW75_26560</name>
</gene>
<feature type="domain" description="LapA adhesin" evidence="1">
    <location>
        <begin position="292"/>
        <end position="391"/>
    </location>
</feature>
<reference evidence="2 3" key="1">
    <citation type="journal article" date="2021" name="Int. J. Syst. Evol. Microbiol.">
        <title>Pseudomonas piscium sp. nov., Pseudomonas pisciculturae sp. nov., Pseudomonas mucoides sp. nov. and Pseudomonas neuropathica sp. nov. isolated from rainbow trout.</title>
        <authorList>
            <person name="Duman M."/>
            <person name="Mulet M."/>
            <person name="Altun S."/>
            <person name="Saticioglu I.B."/>
            <person name="Gomila M."/>
            <person name="Lalucat J."/>
            <person name="Garcia-Valdes E."/>
        </authorList>
    </citation>
    <scope>NUCLEOTIDE SEQUENCE [LARGE SCALE GENOMIC DNA]</scope>
    <source>
        <strain evidence="2 3">LMG 28632</strain>
    </source>
</reference>
<feature type="domain" description="LapA adhesin" evidence="1">
    <location>
        <begin position="184"/>
        <end position="285"/>
    </location>
</feature>
<feature type="domain" description="LapA adhesin" evidence="1">
    <location>
        <begin position="398"/>
        <end position="498"/>
    </location>
</feature>
<accession>A0ABS3APK0</accession>
<feature type="domain" description="LapA adhesin" evidence="1">
    <location>
        <begin position="79"/>
        <end position="178"/>
    </location>
</feature>
<dbReference type="EMBL" id="JADEVO010000086">
    <property type="protein sequence ID" value="MBN3968807.1"/>
    <property type="molecule type" value="Genomic_DNA"/>
</dbReference>
<evidence type="ECO:0000259" key="1">
    <source>
        <dbReference type="Pfam" id="PF20579"/>
    </source>
</evidence>
<feature type="non-terminal residue" evidence="2">
    <location>
        <position position="1"/>
    </location>
</feature>